<feature type="domain" description="CCHC-type" evidence="7">
    <location>
        <begin position="264"/>
        <end position="279"/>
    </location>
</feature>
<dbReference type="PANTHER" id="PTHR42648">
    <property type="entry name" value="TRANSPOSASE, PUTATIVE-RELATED"/>
    <property type="match status" value="1"/>
</dbReference>
<dbReference type="Pfam" id="PF07727">
    <property type="entry name" value="RVT_2"/>
    <property type="match status" value="1"/>
</dbReference>
<dbReference type="GO" id="GO:0004190">
    <property type="term" value="F:aspartic-type endopeptidase activity"/>
    <property type="evidence" value="ECO:0007669"/>
    <property type="project" value="UniProtKB-KW"/>
</dbReference>
<evidence type="ECO:0008006" key="11">
    <source>
        <dbReference type="Google" id="ProtNLM"/>
    </source>
</evidence>
<evidence type="ECO:0000256" key="5">
    <source>
        <dbReference type="PROSITE-ProRule" id="PRU00047"/>
    </source>
</evidence>
<dbReference type="EMBL" id="PQIB02000003">
    <property type="protein sequence ID" value="RLN30424.1"/>
    <property type="molecule type" value="Genomic_DNA"/>
</dbReference>
<name>A0A3L6T4V2_PANMI</name>
<dbReference type="InterPro" id="IPR001878">
    <property type="entry name" value="Znf_CCHC"/>
</dbReference>
<dbReference type="SUPFAM" id="SSF57756">
    <property type="entry name" value="Retrovirus zinc finger-like domains"/>
    <property type="match status" value="1"/>
</dbReference>
<dbReference type="InterPro" id="IPR013103">
    <property type="entry name" value="RVT_2"/>
</dbReference>
<gene>
    <name evidence="9" type="ORF">C2845_PM05G01910</name>
</gene>
<dbReference type="Gene3D" id="4.10.60.10">
    <property type="entry name" value="Zinc finger, CCHC-type"/>
    <property type="match status" value="1"/>
</dbReference>
<dbReference type="Proteomes" id="UP000275267">
    <property type="component" value="Unassembled WGS sequence"/>
</dbReference>
<dbReference type="CDD" id="cd09272">
    <property type="entry name" value="RNase_HI_RT_Ty1"/>
    <property type="match status" value="1"/>
</dbReference>
<dbReference type="GO" id="GO:0006508">
    <property type="term" value="P:proteolysis"/>
    <property type="evidence" value="ECO:0007669"/>
    <property type="project" value="UniProtKB-KW"/>
</dbReference>
<feature type="compositionally biased region" description="Basic and acidic residues" evidence="6">
    <location>
        <begin position="823"/>
        <end position="838"/>
    </location>
</feature>
<dbReference type="InterPro" id="IPR012337">
    <property type="entry name" value="RNaseH-like_sf"/>
</dbReference>
<dbReference type="InterPro" id="IPR001584">
    <property type="entry name" value="Integrase_cat-core"/>
</dbReference>
<dbReference type="SUPFAM" id="SSF56672">
    <property type="entry name" value="DNA/RNA polymerases"/>
    <property type="match status" value="1"/>
</dbReference>
<proteinExistence type="predicted"/>
<dbReference type="GO" id="GO:0015074">
    <property type="term" value="P:DNA integration"/>
    <property type="evidence" value="ECO:0007669"/>
    <property type="project" value="InterPro"/>
</dbReference>
<dbReference type="GO" id="GO:0008270">
    <property type="term" value="F:zinc ion binding"/>
    <property type="evidence" value="ECO:0007669"/>
    <property type="project" value="UniProtKB-KW"/>
</dbReference>
<evidence type="ECO:0000313" key="9">
    <source>
        <dbReference type="EMBL" id="RLN30424.1"/>
    </source>
</evidence>
<organism evidence="9 10">
    <name type="scientific">Panicum miliaceum</name>
    <name type="common">Proso millet</name>
    <name type="synonym">Broomcorn millet</name>
    <dbReference type="NCBI Taxonomy" id="4540"/>
    <lineage>
        <taxon>Eukaryota</taxon>
        <taxon>Viridiplantae</taxon>
        <taxon>Streptophyta</taxon>
        <taxon>Embryophyta</taxon>
        <taxon>Tracheophyta</taxon>
        <taxon>Spermatophyta</taxon>
        <taxon>Magnoliopsida</taxon>
        <taxon>Liliopsida</taxon>
        <taxon>Poales</taxon>
        <taxon>Poaceae</taxon>
        <taxon>PACMAD clade</taxon>
        <taxon>Panicoideae</taxon>
        <taxon>Panicodae</taxon>
        <taxon>Paniceae</taxon>
        <taxon>Panicinae</taxon>
        <taxon>Panicum</taxon>
        <taxon>Panicum sect. Panicum</taxon>
    </lineage>
</organism>
<reference evidence="10" key="1">
    <citation type="journal article" date="2019" name="Nat. Commun.">
        <title>The genome of broomcorn millet.</title>
        <authorList>
            <person name="Zou C."/>
            <person name="Miki D."/>
            <person name="Li D."/>
            <person name="Tang Q."/>
            <person name="Xiao L."/>
            <person name="Rajput S."/>
            <person name="Deng P."/>
            <person name="Jia W."/>
            <person name="Huang R."/>
            <person name="Zhang M."/>
            <person name="Sun Y."/>
            <person name="Hu J."/>
            <person name="Fu X."/>
            <person name="Schnable P.S."/>
            <person name="Li F."/>
            <person name="Zhang H."/>
            <person name="Feng B."/>
            <person name="Zhu X."/>
            <person name="Liu R."/>
            <person name="Schnable J.C."/>
            <person name="Zhu J.-K."/>
            <person name="Zhang H."/>
        </authorList>
    </citation>
    <scope>NUCLEOTIDE SEQUENCE [LARGE SCALE GENOMIC DNA]</scope>
</reference>
<accession>A0A3L6T4V2</accession>
<feature type="compositionally biased region" description="Polar residues" evidence="6">
    <location>
        <begin position="804"/>
        <end position="815"/>
    </location>
</feature>
<comment type="caution">
    <text evidence="9">The sequence shown here is derived from an EMBL/GenBank/DDBJ whole genome shotgun (WGS) entry which is preliminary data.</text>
</comment>
<sequence>MMVSIKDIPILKGDNYNEWYKKLDLFFTMAELDWVLTAPVPVEPERPVRGEDVTDASWKQTELVYRASKQRYDADHARWLPANKKCLAVVKNTIEPAILGAITDLPTVVEYLDKIRSQYTGSSKTYATQLIKQLVTERYLGGGIREHIHRLVNINNKLKPMDMEFRLEHIVHLVFASLPKEFDNFVVNYNMNPEKWDIEKTIAMCVQEEERIKSAHGGSINYVNKKRYNKDIPSSSKGKGPQLAQPQPQHRPKFGQPLVDKDQCLHCKQKGHYKSNCPDYLKMIMKKRGENIISFINESLYKDYSKSTWWIDSGATIHVANSLQGFRSTRTTGRGENRIKVANGVEADVEAVGDLLLELDTGFNLLLKDVFYVPVIQRNLISVSRLDDDGFACRFGDGMCVIEFDDTVASIAFRRNDLYLLSLRESVNSVCDVNAIVSQTTDNNRKRKRTQDTSSKLWHCRLGHISRGRIERLVKNEILPPLEFPDSDKCIDCIKGKYVKITKKNAEHNAGILELIHTDICGPFSVKSIDGYDFFITFTDDYSRYGYIYPIKEKSEALDKFKEFKVEVENQHNLKIKVVCSDRGGEYYGRHTPYGQVPGPFARFLTEQGIVAQYSMPGDPQRNGVAERRNRTLMDMVRSMIGYSTLPVSLWMEALKTAVYILNRVPSKAVPKTPYELWTGKIPSLNHLRVWGSPAEAKIFNPNIGKLDSKTVSCHFIGYPDRSKGHRFYCPDRFTKFVKTRHAAFLEEEMIRGNATVRKIVLEEKRVYVPTPMIQEPFFSLTGNAMQVPELIPENVEPVLQDPIDNNVSTDQGEPSQVPADNIRTEEAPRRSQRERRSAISADYEVYSTEEFRMEDDPISFEEAMRSRHSSKWFEAMEDEMKSMRTNRVWDLEEIPEGAKTVGCKWIYKTKCDSKGNIERYKARLVAKGFTQKEGIDYNETFSPISCKDSFRIIMALVAHFDMELHQMDVKTAFLNGDLEEKVYMAQPKGFVVEGKENMGCHLKKSIYGLKQASRQWYLKFNETIKKFGFTENVEDNCIYAKFKKGKYIFLVLYVDDILLASSDVSLLLETKEFLSSNFGMKDLGEASFVLGIEIHRDRRKGVLGLSQETYLQKILEKYSMHASKPTPAPIVKGDRYGDFKSPRNKYEREQMRTVPYASAVGSLQYAQVCTRPDLDFVTNVLGRFQKDPGLEHWKLVKKALRYVKGTKSLMLTYRRSDSLEIKGYADSDFAGDEDDRKSTTGYIFTLAGGAISWKSSKQSVTATSMMYAEFIACYEASGQVEWLKKFIPGLRVVDSIERPLKMYCDNQPAVFYAHNNKKSTATKSIQIRFYSIKDRIQDHTISLEHIRTKDMLADLLTKGLPPSVFMEHVAGMGMRYCL</sequence>
<keyword evidence="5" id="KW-0862">Zinc</keyword>
<dbReference type="GO" id="GO:0003676">
    <property type="term" value="F:nucleic acid binding"/>
    <property type="evidence" value="ECO:0007669"/>
    <property type="project" value="InterPro"/>
</dbReference>
<feature type="domain" description="Integrase catalytic" evidence="8">
    <location>
        <begin position="506"/>
        <end position="682"/>
    </location>
</feature>
<dbReference type="OrthoDB" id="661814at2759"/>
<feature type="region of interest" description="Disordered" evidence="6">
    <location>
        <begin position="801"/>
        <end position="839"/>
    </location>
</feature>
<dbReference type="PROSITE" id="PS50994">
    <property type="entry name" value="INTEGRASE"/>
    <property type="match status" value="1"/>
</dbReference>
<evidence type="ECO:0000256" key="1">
    <source>
        <dbReference type="ARBA" id="ARBA00022670"/>
    </source>
</evidence>
<dbReference type="Pfam" id="PF22936">
    <property type="entry name" value="Pol_BBD"/>
    <property type="match status" value="1"/>
</dbReference>
<keyword evidence="1" id="KW-0645">Protease</keyword>
<dbReference type="InterPro" id="IPR043502">
    <property type="entry name" value="DNA/RNA_pol_sf"/>
</dbReference>
<dbReference type="Pfam" id="PF14223">
    <property type="entry name" value="Retrotran_gag_2"/>
    <property type="match status" value="1"/>
</dbReference>
<dbReference type="InterPro" id="IPR036875">
    <property type="entry name" value="Znf_CCHC_sf"/>
</dbReference>
<dbReference type="Pfam" id="PF25597">
    <property type="entry name" value="SH3_retrovirus"/>
    <property type="match status" value="1"/>
</dbReference>
<dbReference type="Pfam" id="PF13976">
    <property type="entry name" value="gag_pre-integrs"/>
    <property type="match status" value="1"/>
</dbReference>
<evidence type="ECO:0000256" key="4">
    <source>
        <dbReference type="ARBA" id="ARBA00022801"/>
    </source>
</evidence>
<evidence type="ECO:0000256" key="6">
    <source>
        <dbReference type="SAM" id="MobiDB-lite"/>
    </source>
</evidence>
<evidence type="ECO:0000259" key="7">
    <source>
        <dbReference type="PROSITE" id="PS50158"/>
    </source>
</evidence>
<keyword evidence="3" id="KW-0064">Aspartyl protease</keyword>
<evidence type="ECO:0000256" key="2">
    <source>
        <dbReference type="ARBA" id="ARBA00022723"/>
    </source>
</evidence>
<evidence type="ECO:0000256" key="3">
    <source>
        <dbReference type="ARBA" id="ARBA00022750"/>
    </source>
</evidence>
<feature type="region of interest" description="Disordered" evidence="6">
    <location>
        <begin position="231"/>
        <end position="255"/>
    </location>
</feature>
<keyword evidence="4" id="KW-0378">Hydrolase</keyword>
<dbReference type="STRING" id="4540.A0A3L6T4V2"/>
<evidence type="ECO:0000313" key="10">
    <source>
        <dbReference type="Proteomes" id="UP000275267"/>
    </source>
</evidence>
<dbReference type="PANTHER" id="PTHR42648:SF28">
    <property type="entry name" value="TRANSPOSON-ENCODED PROTEIN WITH RIBONUCLEASE H-LIKE AND RETROVIRUS ZINC FINGER-LIKE DOMAINS"/>
    <property type="match status" value="1"/>
</dbReference>
<dbReference type="InterPro" id="IPR054722">
    <property type="entry name" value="PolX-like_BBD"/>
</dbReference>
<dbReference type="InterPro" id="IPR039537">
    <property type="entry name" value="Retrotran_Ty1/copia-like"/>
</dbReference>
<dbReference type="InterPro" id="IPR036397">
    <property type="entry name" value="RNaseH_sf"/>
</dbReference>
<evidence type="ECO:0000259" key="8">
    <source>
        <dbReference type="PROSITE" id="PS50994"/>
    </source>
</evidence>
<dbReference type="Gene3D" id="3.30.420.10">
    <property type="entry name" value="Ribonuclease H-like superfamily/Ribonuclease H"/>
    <property type="match status" value="1"/>
</dbReference>
<dbReference type="PROSITE" id="PS50158">
    <property type="entry name" value="ZF_CCHC"/>
    <property type="match status" value="1"/>
</dbReference>
<dbReference type="SUPFAM" id="SSF53098">
    <property type="entry name" value="Ribonuclease H-like"/>
    <property type="match status" value="1"/>
</dbReference>
<keyword evidence="2" id="KW-0479">Metal-binding</keyword>
<keyword evidence="10" id="KW-1185">Reference proteome</keyword>
<dbReference type="InterPro" id="IPR057670">
    <property type="entry name" value="SH3_retrovirus"/>
</dbReference>
<dbReference type="InterPro" id="IPR025724">
    <property type="entry name" value="GAG-pre-integrase_dom"/>
</dbReference>
<keyword evidence="5" id="KW-0863">Zinc-finger</keyword>
<protein>
    <recommendedName>
        <fullName evidence="11">Retrotransposon protein, putative, Ty1-copia subclass</fullName>
    </recommendedName>
</protein>